<keyword evidence="2" id="KW-0238">DNA-binding</keyword>
<dbReference type="InterPro" id="IPR050204">
    <property type="entry name" value="AraC_XylS_family_regulators"/>
</dbReference>
<dbReference type="GO" id="GO:0043565">
    <property type="term" value="F:sequence-specific DNA binding"/>
    <property type="evidence" value="ECO:0007669"/>
    <property type="project" value="InterPro"/>
</dbReference>
<dbReference type="EMBL" id="CP001966">
    <property type="protein sequence ID" value="ADG79329.1"/>
    <property type="molecule type" value="Genomic_DNA"/>
</dbReference>
<dbReference type="PROSITE" id="PS00041">
    <property type="entry name" value="HTH_ARAC_FAMILY_1"/>
    <property type="match status" value="1"/>
</dbReference>
<gene>
    <name evidence="5" type="ordered locus">Tpau_2731</name>
</gene>
<dbReference type="KEGG" id="tpr:Tpau_2731"/>
<accession>D5USQ8</accession>
<dbReference type="Gene3D" id="1.10.10.60">
    <property type="entry name" value="Homeodomain-like"/>
    <property type="match status" value="1"/>
</dbReference>
<dbReference type="HOGENOM" id="CLU_073078_1_0_11"/>
<organism evidence="5 6">
    <name type="scientific">Tsukamurella paurometabola (strain ATCC 8368 / DSM 20162 / CCUG 35730 / CIP 100753 / JCM 10117 / KCTC 9821 / NBRC 16120 / NCIMB 702349 / NCTC 13040)</name>
    <name type="common">Corynebacterium paurometabolum</name>
    <dbReference type="NCBI Taxonomy" id="521096"/>
    <lineage>
        <taxon>Bacteria</taxon>
        <taxon>Bacillati</taxon>
        <taxon>Actinomycetota</taxon>
        <taxon>Actinomycetes</taxon>
        <taxon>Mycobacteriales</taxon>
        <taxon>Tsukamurellaceae</taxon>
        <taxon>Tsukamurella</taxon>
    </lineage>
</organism>
<protein>
    <submittedName>
        <fullName evidence="5">Helix-turn-helix, AraC domain protein</fullName>
    </submittedName>
</protein>
<dbReference type="eggNOG" id="COG2207">
    <property type="taxonomic scope" value="Bacteria"/>
</dbReference>
<evidence type="ECO:0000313" key="5">
    <source>
        <dbReference type="EMBL" id="ADG79329.1"/>
    </source>
</evidence>
<dbReference type="SUPFAM" id="SSF46689">
    <property type="entry name" value="Homeodomain-like"/>
    <property type="match status" value="1"/>
</dbReference>
<evidence type="ECO:0000259" key="4">
    <source>
        <dbReference type="PROSITE" id="PS01124"/>
    </source>
</evidence>
<name>D5USQ8_TSUPD</name>
<keyword evidence="1" id="KW-0805">Transcription regulation</keyword>
<dbReference type="SMART" id="SM00342">
    <property type="entry name" value="HTH_ARAC"/>
    <property type="match status" value="1"/>
</dbReference>
<evidence type="ECO:0000256" key="3">
    <source>
        <dbReference type="ARBA" id="ARBA00023163"/>
    </source>
</evidence>
<dbReference type="PROSITE" id="PS01124">
    <property type="entry name" value="HTH_ARAC_FAMILY_2"/>
    <property type="match status" value="1"/>
</dbReference>
<proteinExistence type="predicted"/>
<dbReference type="RefSeq" id="WP_013127343.1">
    <property type="nucleotide sequence ID" value="NC_014158.1"/>
</dbReference>
<dbReference type="STRING" id="521096.Tpau_2731"/>
<keyword evidence="3" id="KW-0804">Transcription</keyword>
<sequence length="261" mass="27850">MTATALPETCATASTLWVSPATAVYLGASLGLAPHSTSVHCLVLGVDGPVTVRVDGREDVVARSVLVPPRVVHRVVIAPGSRILFCYNDANADHSRTLVHTMRERSGGFGLHHSDERRLLDLCAAPEPDGARILATAFPSLGGALDERIARTVERILHDPTRHAADALAQAENLSRAHFLRLFGGQTGTSFRRYRLWARMLHAAAAIADGADLTRAAAEAGFASPSHFSDSFLRMFGLTATTLTRSGARLVVSDAPAGWRS</sequence>
<dbReference type="AlphaFoldDB" id="D5USQ8"/>
<keyword evidence="6" id="KW-1185">Reference proteome</keyword>
<evidence type="ECO:0000256" key="1">
    <source>
        <dbReference type="ARBA" id="ARBA00023015"/>
    </source>
</evidence>
<dbReference type="InterPro" id="IPR018060">
    <property type="entry name" value="HTH_AraC"/>
</dbReference>
<dbReference type="GO" id="GO:0003700">
    <property type="term" value="F:DNA-binding transcription factor activity"/>
    <property type="evidence" value="ECO:0007669"/>
    <property type="project" value="InterPro"/>
</dbReference>
<feature type="domain" description="HTH araC/xylS-type" evidence="4">
    <location>
        <begin position="147"/>
        <end position="246"/>
    </location>
</feature>
<dbReference type="Proteomes" id="UP000001213">
    <property type="component" value="Chromosome"/>
</dbReference>
<dbReference type="InterPro" id="IPR009057">
    <property type="entry name" value="Homeodomain-like_sf"/>
</dbReference>
<reference evidence="6" key="1">
    <citation type="submission" date="2010-03" db="EMBL/GenBank/DDBJ databases">
        <title>The complete chromosome of Tsukamurella paurometabola DSM 20162.</title>
        <authorList>
            <consortium name="US DOE Joint Genome Institute (JGI-PGF)"/>
            <person name="Lucas S."/>
            <person name="Copeland A."/>
            <person name="Lapidus A."/>
            <person name="Glavina del Rio T."/>
            <person name="Dalin E."/>
            <person name="Tice H."/>
            <person name="Bruce D."/>
            <person name="Goodwin L."/>
            <person name="Pitluck S."/>
            <person name="Kyrpides N."/>
            <person name="Mavromatis K."/>
            <person name="Ivanova N."/>
            <person name="Mikhailova N."/>
            <person name="Munk A.C."/>
            <person name="Brettin T."/>
            <person name="Detter J.C."/>
            <person name="Tapia R."/>
            <person name="Han C."/>
            <person name="Larimer F."/>
            <person name="Land M."/>
            <person name="Hauser L."/>
            <person name="Markowitz V."/>
            <person name="Cheng J.-F."/>
            <person name="Hugenholtz P."/>
            <person name="Woyke T."/>
            <person name="Wu D."/>
            <person name="Jando M."/>
            <person name="Brambilla E."/>
            <person name="Klenk H.-P."/>
            <person name="Eisen J.A."/>
        </authorList>
    </citation>
    <scope>NUCLEOTIDE SEQUENCE [LARGE SCALE GENOMIC DNA]</scope>
    <source>
        <strain evidence="6">ATCC 8368 / DSM 20162 / CCUG 35730 / CIP 100753 / JCM 10117 / KCTC 9821 / NBRC 16120 / NCIMB 702349 / NCTC 13040</strain>
    </source>
</reference>
<reference evidence="5 6" key="2">
    <citation type="journal article" date="2011" name="Stand. Genomic Sci.">
        <title>Complete genome sequence of Tsukamurella paurometabola type strain (no. 33).</title>
        <authorList>
            <person name="Munk A.C."/>
            <person name="Lapidus A."/>
            <person name="Lucas S."/>
            <person name="Nolan M."/>
            <person name="Tice H."/>
            <person name="Cheng J.F."/>
            <person name="Del Rio T.G."/>
            <person name="Goodwin L."/>
            <person name="Pitluck S."/>
            <person name="Liolios K."/>
            <person name="Huntemann M."/>
            <person name="Ivanova N."/>
            <person name="Mavromatis K."/>
            <person name="Mikhailova N."/>
            <person name="Pati A."/>
            <person name="Chen A."/>
            <person name="Palaniappan K."/>
            <person name="Tapia R."/>
            <person name="Han C."/>
            <person name="Land M."/>
            <person name="Hauser L."/>
            <person name="Chang Y.J."/>
            <person name="Jeffries C.D."/>
            <person name="Brettin T."/>
            <person name="Yasawong M."/>
            <person name="Brambilla E.M."/>
            <person name="Rohde M."/>
            <person name="Sikorski J."/>
            <person name="Goker M."/>
            <person name="Detter J.C."/>
            <person name="Woyke T."/>
            <person name="Bristow J."/>
            <person name="Eisen J.A."/>
            <person name="Markowitz V."/>
            <person name="Hugenholtz P."/>
            <person name="Kyrpides N.C."/>
            <person name="Klenk H.P."/>
        </authorList>
    </citation>
    <scope>NUCLEOTIDE SEQUENCE [LARGE SCALE GENOMIC DNA]</scope>
    <source>
        <strain evidence="6">ATCC 8368 / DSM 20162 / CCUG 35730 / CIP 100753 / JCM 10117 / KCTC 9821 / NBRC 16120 / NCIMB 702349 / NCTC 13040</strain>
    </source>
</reference>
<evidence type="ECO:0000256" key="2">
    <source>
        <dbReference type="ARBA" id="ARBA00023125"/>
    </source>
</evidence>
<dbReference type="Pfam" id="PF12833">
    <property type="entry name" value="HTH_18"/>
    <property type="match status" value="1"/>
</dbReference>
<dbReference type="PANTHER" id="PTHR46796">
    <property type="entry name" value="HTH-TYPE TRANSCRIPTIONAL ACTIVATOR RHAS-RELATED"/>
    <property type="match status" value="1"/>
</dbReference>
<evidence type="ECO:0000313" key="6">
    <source>
        <dbReference type="Proteomes" id="UP000001213"/>
    </source>
</evidence>
<dbReference type="InterPro" id="IPR018062">
    <property type="entry name" value="HTH_AraC-typ_CS"/>
</dbReference>